<evidence type="ECO:0000256" key="11">
    <source>
        <dbReference type="SAM" id="Phobius"/>
    </source>
</evidence>
<feature type="region of interest" description="Disordered" evidence="10">
    <location>
        <begin position="1044"/>
        <end position="1076"/>
    </location>
</feature>
<evidence type="ECO:0000256" key="1">
    <source>
        <dbReference type="ARBA" id="ARBA00005594"/>
    </source>
</evidence>
<dbReference type="Gene3D" id="3.40.50.620">
    <property type="entry name" value="HUPs"/>
    <property type="match status" value="4"/>
</dbReference>
<dbReference type="PANTHER" id="PTHR43740">
    <property type="entry name" value="LEUCYL-TRNA SYNTHETASE"/>
    <property type="match status" value="1"/>
</dbReference>
<evidence type="ECO:0000256" key="8">
    <source>
        <dbReference type="ARBA" id="ARBA00030520"/>
    </source>
</evidence>
<organism evidence="15 16">
    <name type="scientific">Toxoplasma gondii p89</name>
    <dbReference type="NCBI Taxonomy" id="943119"/>
    <lineage>
        <taxon>Eukaryota</taxon>
        <taxon>Sar</taxon>
        <taxon>Alveolata</taxon>
        <taxon>Apicomplexa</taxon>
        <taxon>Conoidasida</taxon>
        <taxon>Coccidia</taxon>
        <taxon>Eucoccidiorida</taxon>
        <taxon>Eimeriorina</taxon>
        <taxon>Sarcocystidae</taxon>
        <taxon>Toxoplasma</taxon>
    </lineage>
</organism>
<evidence type="ECO:0000256" key="5">
    <source>
        <dbReference type="ARBA" id="ARBA00022840"/>
    </source>
</evidence>
<dbReference type="InterPro" id="IPR001412">
    <property type="entry name" value="aa-tRNA-synth_I_CS"/>
</dbReference>
<dbReference type="OrthoDB" id="15954at2759"/>
<feature type="transmembrane region" description="Helical" evidence="11">
    <location>
        <begin position="7"/>
        <end position="25"/>
    </location>
</feature>
<dbReference type="Pfam" id="PF08264">
    <property type="entry name" value="Anticodon_1"/>
    <property type="match status" value="1"/>
</dbReference>
<feature type="domain" description="Aminoacyl-tRNA synthetase class Ia" evidence="12">
    <location>
        <begin position="1271"/>
        <end position="1301"/>
    </location>
</feature>
<evidence type="ECO:0000259" key="13">
    <source>
        <dbReference type="Pfam" id="PF08264"/>
    </source>
</evidence>
<feature type="compositionally biased region" description="Basic and acidic residues" evidence="10">
    <location>
        <begin position="765"/>
        <end position="780"/>
    </location>
</feature>
<feature type="domain" description="Methionyl/Valyl/Leucyl/Isoleucyl-tRNA synthetase anticodon-binding" evidence="13">
    <location>
        <begin position="1389"/>
        <end position="1513"/>
    </location>
</feature>
<feature type="compositionally biased region" description="Basic and acidic residues" evidence="10">
    <location>
        <begin position="960"/>
        <end position="970"/>
    </location>
</feature>
<dbReference type="GO" id="GO:0005737">
    <property type="term" value="C:cytoplasm"/>
    <property type="evidence" value="ECO:0007669"/>
    <property type="project" value="UniProtKB-ARBA"/>
</dbReference>
<dbReference type="InterPro" id="IPR009008">
    <property type="entry name" value="Val/Leu/Ile-tRNA-synth_edit"/>
</dbReference>
<evidence type="ECO:0000313" key="16">
    <source>
        <dbReference type="Proteomes" id="UP000028828"/>
    </source>
</evidence>
<evidence type="ECO:0000259" key="12">
    <source>
        <dbReference type="Pfam" id="PF00133"/>
    </source>
</evidence>
<comment type="caution">
    <text evidence="15">The sequence shown here is derived from an EMBL/GenBank/DDBJ whole genome shotgun (WGS) entry which is preliminary data.</text>
</comment>
<dbReference type="GO" id="GO:0004823">
    <property type="term" value="F:leucine-tRNA ligase activity"/>
    <property type="evidence" value="ECO:0007669"/>
    <property type="project" value="UniProtKB-EC"/>
</dbReference>
<dbReference type="InterPro" id="IPR025709">
    <property type="entry name" value="Leu_tRNA-synth_edit"/>
</dbReference>
<feature type="domain" description="Aminoacyl-tRNA synthetase class Ia" evidence="12">
    <location>
        <begin position="468"/>
        <end position="589"/>
    </location>
</feature>
<feature type="compositionally biased region" description="Polar residues" evidence="10">
    <location>
        <begin position="801"/>
        <end position="814"/>
    </location>
</feature>
<name>A0A086J7K7_TOXGO</name>
<dbReference type="EC" id="6.1.1.4" evidence="2"/>
<keyword evidence="7 15" id="KW-0030">Aminoacyl-tRNA synthetase</keyword>
<reference evidence="15 16" key="1">
    <citation type="submission" date="2014-03" db="EMBL/GenBank/DDBJ databases">
        <authorList>
            <person name="Sibley D."/>
            <person name="Venepally P."/>
            <person name="Karamycheva S."/>
            <person name="Hadjithomas M."/>
            <person name="Khan A."/>
            <person name="Brunk B."/>
            <person name="Roos D."/>
            <person name="Caler E."/>
            <person name="Lorenzi H."/>
        </authorList>
    </citation>
    <scope>NUCLEOTIDE SEQUENCE [LARGE SCALE GENOMIC DNA]</scope>
    <source>
        <strain evidence="16">p89</strain>
    </source>
</reference>
<dbReference type="InterPro" id="IPR009080">
    <property type="entry name" value="tRNAsynth_Ia_anticodon-bd"/>
</dbReference>
<dbReference type="VEuPathDB" id="ToxoDB:TGP89_266730"/>
<evidence type="ECO:0000256" key="9">
    <source>
        <dbReference type="ARBA" id="ARBA00047469"/>
    </source>
</evidence>
<dbReference type="GO" id="GO:0006429">
    <property type="term" value="P:leucyl-tRNA aminoacylation"/>
    <property type="evidence" value="ECO:0007669"/>
    <property type="project" value="InterPro"/>
</dbReference>
<dbReference type="Pfam" id="PF00133">
    <property type="entry name" value="tRNA-synt_1"/>
    <property type="match status" value="2"/>
</dbReference>
<dbReference type="CDD" id="cd07958">
    <property type="entry name" value="Anticodon_Ia_Leu_BEm"/>
    <property type="match status" value="1"/>
</dbReference>
<dbReference type="EMBL" id="AEYI02002480">
    <property type="protein sequence ID" value="KFG28125.1"/>
    <property type="molecule type" value="Genomic_DNA"/>
</dbReference>
<dbReference type="PROSITE" id="PS00178">
    <property type="entry name" value="AA_TRNA_LIGASE_I"/>
    <property type="match status" value="1"/>
</dbReference>
<feature type="region of interest" description="Disordered" evidence="10">
    <location>
        <begin position="765"/>
        <end position="821"/>
    </location>
</feature>
<keyword evidence="4" id="KW-0547">Nucleotide-binding</keyword>
<dbReference type="FunFam" id="1.10.730.10:FF:000002">
    <property type="entry name" value="Leucine--tRNA ligase"/>
    <property type="match status" value="1"/>
</dbReference>
<keyword evidence="11" id="KW-0472">Membrane</keyword>
<dbReference type="PANTHER" id="PTHR43740:SF2">
    <property type="entry name" value="LEUCINE--TRNA LIGASE, MITOCHONDRIAL"/>
    <property type="match status" value="1"/>
</dbReference>
<feature type="region of interest" description="Disordered" evidence="10">
    <location>
        <begin position="393"/>
        <end position="435"/>
    </location>
</feature>
<evidence type="ECO:0000313" key="15">
    <source>
        <dbReference type="EMBL" id="KFG28125.1"/>
    </source>
</evidence>
<sequence length="1591" mass="175053">MIGPQRVYAGGVLFHLVVLVCFLWIRNIPETHGGFLGATLGSSGSSPSLQRPYRNCHGHWWSHLRGGASTGSTQITKRSTKWASGSKEMPFSVHPGKTGSIGKFGGVPQWSSRQSRGLLFLKCGHKCGGYGVSVSLVRFLHGSCASTFVSTNDGCHSLNDARARTGRRPLPPVHFVSLSTSSPATLYAFHSSSAVALYPFKAIETKWTKYYAENSGDFSPPLPRQHNNLEDSERVRELKATMPESHPLAGTPSEETSHHSDLTAFPSLLERRKFYILSMIPYPSGAGLHVGHSLTYTVADVVARYQRLRLRGELVKSRENADETRRVSSSASNRNCFTVCKEASDAESPTLANRQAESPLTELRGSLESTSHHDGRLAQDLKEPRAFKALRSIHDKPEQGPIQKDQVACSEANVQGQTTSEASAEGARQRRRAAPQPDVLHVMGWDSFGLPAEQHALASGISPRLSVQTNIDRFRQQLRRLGVCVDWRREVNTSSPEFYRWTQWIFVQMMKRGLVYEKLANVNWCEGLGTVLANEEVIDGFSERGGFPVSSRQLRQWHLRITAYADRLLDGLKSLDWPADVKRMQRNWIGRRDVLLLDLSVSDCVDGVEACEEPHEQERAGFNDAVVPSGRVPTNLRCVAISPELIFGATFVVVHSSHQDAGLLARTATCRNYLEEKAKGGNRVSAREDRCDGQFSGVMVDHPVTPDKKLPVWMSDSLFTQLHGFGGLYNETDALLVVPESQARAREFAQQKGIHVAHIIEMNGEAKRSSKGGKQLDLKSNDVIQKTNRGADPTKNAGEDVNQNTEKSGTQGAEQSGEGVETAAAVAHIDEGYGSAQVPTLSCSSGALDAKLVNSSVEGLLSLDGMSLGCARQEVIRFFTMTNSRGRHEVRYAMRDWLFSRQRFWGEPIPLIRSRKHGEASHVVPVNEADLPVLLPEELPLKGGSTPTKDEVTTQTTVQEKSEIEARDLSLHLSASHNTEKTTDVNDSASQKGASTRTSLSPLLTQDDETTATTLSPLYSLPDWWNVTLAVDQVDGMNMATSVKNSTEDELEKATSSSSAEGSAGGPQAVSLQRETSTMPQWAGSSWYFLRFLDPRNTREPFTRETARFWMPVDMYVGGKEHAVTHLLYARFWHKVLHDLGRVACDEPFQRLVTPGIILGSPKYFVFKRQDTGKIVSSETVELMDKMNLTREENTHGMQAVAGGSANILPKEFNLSFQVPDSPSEILFGVHAPSGQPVYGVEVPPSAVDVSAKGMPVLKVNGDVQVYRRHEKMSKSRGNVVSPDSIIDAYGADSLRLYLLFMGPLEARKMWNTSGVVGAFRFLNRVWNLLVLSAKHHSSKQEGHHCSTVTGFATVDNSLSSNAQGVTPATLNLTNTPPSSFERELMKLLVARVTADIERMSLNTAIAALMANVRKLTAWTAKGNRLSVGTAIDLVKLLHPFAPFVTEELWQMIHASFPDVSLYSTTPSLLASATWPTPSKEESRVHPRSGRVAESENEADSIVFSIHVDGKLQGTVHVPRSSMHDEGTVSALATTSPCLKKWEILLKSGGRGFTKIVCIPARRVINFVTGTVASKQVLGHQHVYRQNQSRK</sequence>
<dbReference type="Proteomes" id="UP000028828">
    <property type="component" value="Unassembled WGS sequence"/>
</dbReference>
<evidence type="ECO:0000256" key="10">
    <source>
        <dbReference type="SAM" id="MobiDB-lite"/>
    </source>
</evidence>
<keyword evidence="11" id="KW-0812">Transmembrane</keyword>
<evidence type="ECO:0000256" key="6">
    <source>
        <dbReference type="ARBA" id="ARBA00022917"/>
    </source>
</evidence>
<dbReference type="Gene3D" id="1.10.730.10">
    <property type="entry name" value="Isoleucyl-tRNA Synthetase, Domain 1"/>
    <property type="match status" value="1"/>
</dbReference>
<dbReference type="InterPro" id="IPR014729">
    <property type="entry name" value="Rossmann-like_a/b/a_fold"/>
</dbReference>
<comment type="catalytic activity">
    <reaction evidence="9">
        <text>tRNA(Leu) + L-leucine + ATP = L-leucyl-tRNA(Leu) + AMP + diphosphate</text>
        <dbReference type="Rhea" id="RHEA:11688"/>
        <dbReference type="Rhea" id="RHEA-COMP:9613"/>
        <dbReference type="Rhea" id="RHEA-COMP:9622"/>
        <dbReference type="ChEBI" id="CHEBI:30616"/>
        <dbReference type="ChEBI" id="CHEBI:33019"/>
        <dbReference type="ChEBI" id="CHEBI:57427"/>
        <dbReference type="ChEBI" id="CHEBI:78442"/>
        <dbReference type="ChEBI" id="CHEBI:78494"/>
        <dbReference type="ChEBI" id="CHEBI:456215"/>
        <dbReference type="EC" id="6.1.1.4"/>
    </reaction>
</comment>
<keyword evidence="5" id="KW-0067">ATP-binding</keyword>
<proteinExistence type="inferred from homology"/>
<dbReference type="Gene3D" id="3.90.740.10">
    <property type="entry name" value="Valyl/Leucyl/Isoleucyl-tRNA synthetase, editing domain"/>
    <property type="match status" value="1"/>
</dbReference>
<dbReference type="GO" id="GO:0002161">
    <property type="term" value="F:aminoacyl-tRNA deacylase activity"/>
    <property type="evidence" value="ECO:0007669"/>
    <property type="project" value="InterPro"/>
</dbReference>
<dbReference type="SUPFAM" id="SSF47323">
    <property type="entry name" value="Anticodon-binding domain of a subclass of class I aminoacyl-tRNA synthetases"/>
    <property type="match status" value="1"/>
</dbReference>
<evidence type="ECO:0000256" key="2">
    <source>
        <dbReference type="ARBA" id="ARBA00013164"/>
    </source>
</evidence>
<evidence type="ECO:0000256" key="7">
    <source>
        <dbReference type="ARBA" id="ARBA00023146"/>
    </source>
</evidence>
<dbReference type="PRINTS" id="PR00985">
    <property type="entry name" value="TRNASYNTHLEU"/>
</dbReference>
<comment type="similarity">
    <text evidence="1">Belongs to the class-I aminoacyl-tRNA synthetase family.</text>
</comment>
<dbReference type="InterPro" id="IPR002302">
    <property type="entry name" value="Leu-tRNA-ligase"/>
</dbReference>
<dbReference type="InterPro" id="IPR013155">
    <property type="entry name" value="M/V/L/I-tRNA-synth_anticd-bd"/>
</dbReference>
<dbReference type="Gene3D" id="3.10.20.590">
    <property type="match status" value="1"/>
</dbReference>
<feature type="compositionally biased region" description="Polar residues" evidence="10">
    <location>
        <begin position="985"/>
        <end position="1004"/>
    </location>
</feature>
<evidence type="ECO:0000256" key="4">
    <source>
        <dbReference type="ARBA" id="ARBA00022741"/>
    </source>
</evidence>
<protein>
    <recommendedName>
        <fullName evidence="2">leucine--tRNA ligase</fullName>
        <ecNumber evidence="2">6.1.1.4</ecNumber>
    </recommendedName>
    <alternativeName>
        <fullName evidence="8">Leucyl-tRNA synthetase</fullName>
    </alternativeName>
</protein>
<dbReference type="Pfam" id="PF13603">
    <property type="entry name" value="tRNA-synt_1_2"/>
    <property type="match status" value="1"/>
</dbReference>
<feature type="region of interest" description="Disordered" evidence="10">
    <location>
        <begin position="938"/>
        <end position="1008"/>
    </location>
</feature>
<dbReference type="GO" id="GO:0005524">
    <property type="term" value="F:ATP binding"/>
    <property type="evidence" value="ECO:0007669"/>
    <property type="project" value="UniProtKB-KW"/>
</dbReference>
<keyword evidence="6" id="KW-0648">Protein biosynthesis</keyword>
<feature type="domain" description="Leucyl-tRNA synthetase editing" evidence="14">
    <location>
        <begin position="642"/>
        <end position="770"/>
    </location>
</feature>
<evidence type="ECO:0000259" key="14">
    <source>
        <dbReference type="Pfam" id="PF13603"/>
    </source>
</evidence>
<dbReference type="InterPro" id="IPR002300">
    <property type="entry name" value="aa-tRNA-synth_Ia"/>
</dbReference>
<accession>A0A086J7K7</accession>
<keyword evidence="11" id="KW-1133">Transmembrane helix</keyword>
<gene>
    <name evidence="15" type="ORF">TGP89_266730</name>
</gene>
<dbReference type="SUPFAM" id="SSF52374">
    <property type="entry name" value="Nucleotidylyl transferase"/>
    <property type="match status" value="2"/>
</dbReference>
<evidence type="ECO:0000256" key="3">
    <source>
        <dbReference type="ARBA" id="ARBA00022598"/>
    </source>
</evidence>
<keyword evidence="3 15" id="KW-0436">Ligase</keyword>